<evidence type="ECO:0000256" key="5">
    <source>
        <dbReference type="ARBA" id="ARBA00038359"/>
    </source>
</evidence>
<evidence type="ECO:0000256" key="1">
    <source>
        <dbReference type="ARBA" id="ARBA00004141"/>
    </source>
</evidence>
<evidence type="ECO:0000256" key="6">
    <source>
        <dbReference type="SAM" id="Phobius"/>
    </source>
</evidence>
<proteinExistence type="inferred from homology"/>
<organism evidence="8 9">
    <name type="scientific">Parathielavia hyrcaniae</name>
    <dbReference type="NCBI Taxonomy" id="113614"/>
    <lineage>
        <taxon>Eukaryota</taxon>
        <taxon>Fungi</taxon>
        <taxon>Dikarya</taxon>
        <taxon>Ascomycota</taxon>
        <taxon>Pezizomycotina</taxon>
        <taxon>Sordariomycetes</taxon>
        <taxon>Sordariomycetidae</taxon>
        <taxon>Sordariales</taxon>
        <taxon>Chaetomiaceae</taxon>
        <taxon>Parathielavia</taxon>
    </lineage>
</organism>
<gene>
    <name evidence="8" type="ORF">N658DRAFT_470418</name>
</gene>
<comment type="similarity">
    <text evidence="5">Belongs to the SAT4 family.</text>
</comment>
<evidence type="ECO:0000256" key="2">
    <source>
        <dbReference type="ARBA" id="ARBA00022692"/>
    </source>
</evidence>
<dbReference type="EMBL" id="MU863633">
    <property type="protein sequence ID" value="KAK4101967.1"/>
    <property type="molecule type" value="Genomic_DNA"/>
</dbReference>
<evidence type="ECO:0000313" key="9">
    <source>
        <dbReference type="Proteomes" id="UP001305647"/>
    </source>
</evidence>
<evidence type="ECO:0000256" key="4">
    <source>
        <dbReference type="ARBA" id="ARBA00023136"/>
    </source>
</evidence>
<comment type="caution">
    <text evidence="8">The sequence shown here is derived from an EMBL/GenBank/DDBJ whole genome shotgun (WGS) entry which is preliminary data.</text>
</comment>
<reference evidence="8" key="2">
    <citation type="submission" date="2023-05" db="EMBL/GenBank/DDBJ databases">
        <authorList>
            <consortium name="Lawrence Berkeley National Laboratory"/>
            <person name="Steindorff A."/>
            <person name="Hensen N."/>
            <person name="Bonometti L."/>
            <person name="Westerberg I."/>
            <person name="Brannstrom I.O."/>
            <person name="Guillou S."/>
            <person name="Cros-Aarteil S."/>
            <person name="Calhoun S."/>
            <person name="Haridas S."/>
            <person name="Kuo A."/>
            <person name="Mondo S."/>
            <person name="Pangilinan J."/>
            <person name="Riley R."/>
            <person name="Labutti K."/>
            <person name="Andreopoulos B."/>
            <person name="Lipzen A."/>
            <person name="Chen C."/>
            <person name="Yanf M."/>
            <person name="Daum C."/>
            <person name="Ng V."/>
            <person name="Clum A."/>
            <person name="Ohm R."/>
            <person name="Martin F."/>
            <person name="Silar P."/>
            <person name="Natvig D."/>
            <person name="Lalanne C."/>
            <person name="Gautier V."/>
            <person name="Ament-Velasquez S.L."/>
            <person name="Kruys A."/>
            <person name="Hutchinson M.I."/>
            <person name="Powell A.J."/>
            <person name="Barry K."/>
            <person name="Miller A.N."/>
            <person name="Grigoriev I.V."/>
            <person name="Debuchy R."/>
            <person name="Gladieux P."/>
            <person name="Thoren M.H."/>
            <person name="Johannesson H."/>
        </authorList>
    </citation>
    <scope>NUCLEOTIDE SEQUENCE</scope>
    <source>
        <strain evidence="8">CBS 757.83</strain>
    </source>
</reference>
<evidence type="ECO:0000313" key="8">
    <source>
        <dbReference type="EMBL" id="KAK4101967.1"/>
    </source>
</evidence>
<feature type="transmembrane region" description="Helical" evidence="6">
    <location>
        <begin position="12"/>
        <end position="35"/>
    </location>
</feature>
<reference evidence="8" key="1">
    <citation type="journal article" date="2023" name="Mol. Phylogenet. Evol.">
        <title>Genome-scale phylogeny and comparative genomics of the fungal order Sordariales.</title>
        <authorList>
            <person name="Hensen N."/>
            <person name="Bonometti L."/>
            <person name="Westerberg I."/>
            <person name="Brannstrom I.O."/>
            <person name="Guillou S."/>
            <person name="Cros-Aarteil S."/>
            <person name="Calhoun S."/>
            <person name="Haridas S."/>
            <person name="Kuo A."/>
            <person name="Mondo S."/>
            <person name="Pangilinan J."/>
            <person name="Riley R."/>
            <person name="LaButti K."/>
            <person name="Andreopoulos B."/>
            <person name="Lipzen A."/>
            <person name="Chen C."/>
            <person name="Yan M."/>
            <person name="Daum C."/>
            <person name="Ng V."/>
            <person name="Clum A."/>
            <person name="Steindorff A."/>
            <person name="Ohm R.A."/>
            <person name="Martin F."/>
            <person name="Silar P."/>
            <person name="Natvig D.O."/>
            <person name="Lalanne C."/>
            <person name="Gautier V."/>
            <person name="Ament-Velasquez S.L."/>
            <person name="Kruys A."/>
            <person name="Hutchinson M.I."/>
            <person name="Powell A.J."/>
            <person name="Barry K."/>
            <person name="Miller A.N."/>
            <person name="Grigoriev I.V."/>
            <person name="Debuchy R."/>
            <person name="Gladieux P."/>
            <person name="Hiltunen Thoren M."/>
            <person name="Johannesson H."/>
        </authorList>
    </citation>
    <scope>NUCLEOTIDE SEQUENCE</scope>
    <source>
        <strain evidence="8">CBS 757.83</strain>
    </source>
</reference>
<feature type="domain" description="Rhodopsin" evidence="7">
    <location>
        <begin position="31"/>
        <end position="158"/>
    </location>
</feature>
<keyword evidence="3 6" id="KW-1133">Transmembrane helix</keyword>
<dbReference type="Proteomes" id="UP001305647">
    <property type="component" value="Unassembled WGS sequence"/>
</dbReference>
<sequence length="221" mass="23656">MVDPAADLSRGPVLLSFSLATASVALATTFARFYLRRGIIGGFGADDYTSGAATALALSGTILSILESSASDPKRALQFNVIGQPWPLLSATLSKISICLFFMGLWRRARRWRLLMAGLMVAMAAISIVSVPVLFLQCRPLEKAWNPAVAGHCAGSSTQVNFGYAHGGRSSLWTNPLKTDSLKTPQPFRCFSGSFSLCFQSSSSETSPAASQRGHYTRLSP</sequence>
<dbReference type="PANTHER" id="PTHR33048:SF146">
    <property type="entry name" value="INTEGRAL MEMBRANE PROTEIN"/>
    <property type="match status" value="1"/>
</dbReference>
<keyword evidence="9" id="KW-1185">Reference proteome</keyword>
<name>A0AAN6T2T3_9PEZI</name>
<keyword evidence="2 6" id="KW-0812">Transmembrane</keyword>
<evidence type="ECO:0000259" key="7">
    <source>
        <dbReference type="Pfam" id="PF20684"/>
    </source>
</evidence>
<protein>
    <recommendedName>
        <fullName evidence="7">Rhodopsin domain-containing protein</fullName>
    </recommendedName>
</protein>
<evidence type="ECO:0000256" key="3">
    <source>
        <dbReference type="ARBA" id="ARBA00022989"/>
    </source>
</evidence>
<feature type="transmembrane region" description="Helical" evidence="6">
    <location>
        <begin position="47"/>
        <end position="66"/>
    </location>
</feature>
<dbReference type="AlphaFoldDB" id="A0AAN6T2T3"/>
<feature type="transmembrane region" description="Helical" evidence="6">
    <location>
        <begin position="86"/>
        <end position="107"/>
    </location>
</feature>
<dbReference type="GO" id="GO:0016020">
    <property type="term" value="C:membrane"/>
    <property type="evidence" value="ECO:0007669"/>
    <property type="project" value="UniProtKB-SubCell"/>
</dbReference>
<accession>A0AAN6T2T3</accession>
<dbReference type="Pfam" id="PF20684">
    <property type="entry name" value="Fung_rhodopsin"/>
    <property type="match status" value="1"/>
</dbReference>
<dbReference type="InterPro" id="IPR049326">
    <property type="entry name" value="Rhodopsin_dom_fungi"/>
</dbReference>
<dbReference type="InterPro" id="IPR052337">
    <property type="entry name" value="SAT4-like"/>
</dbReference>
<comment type="subcellular location">
    <subcellularLocation>
        <location evidence="1">Membrane</location>
        <topology evidence="1">Multi-pass membrane protein</topology>
    </subcellularLocation>
</comment>
<dbReference type="PANTHER" id="PTHR33048">
    <property type="entry name" value="PTH11-LIKE INTEGRAL MEMBRANE PROTEIN (AFU_ORTHOLOGUE AFUA_5G11245)"/>
    <property type="match status" value="1"/>
</dbReference>
<keyword evidence="4 6" id="KW-0472">Membrane</keyword>
<feature type="transmembrane region" description="Helical" evidence="6">
    <location>
        <begin position="114"/>
        <end position="136"/>
    </location>
</feature>